<dbReference type="NCBIfam" id="TIGR02050">
    <property type="entry name" value="gshA_cyan_rel"/>
    <property type="match status" value="1"/>
</dbReference>
<evidence type="ECO:0000256" key="3">
    <source>
        <dbReference type="ARBA" id="ARBA00022840"/>
    </source>
</evidence>
<dbReference type="InterPro" id="IPR011793">
    <property type="entry name" value="YbdK"/>
</dbReference>
<reference evidence="8" key="1">
    <citation type="submission" date="2016-10" db="EMBL/GenBank/DDBJ databases">
        <authorList>
            <person name="Varghese N."/>
            <person name="Submissions S."/>
        </authorList>
    </citation>
    <scope>NUCLEOTIDE SEQUENCE [LARGE SCALE GENOMIC DNA]</scope>
    <source>
        <strain evidence="8">DSM 45459</strain>
    </source>
</reference>
<dbReference type="EC" id="6.3.2.2" evidence="5"/>
<comment type="catalytic activity">
    <reaction evidence="4 5">
        <text>L-cysteine + L-glutamate + ATP = gamma-L-glutamyl-L-cysteine + ADP + phosphate + H(+)</text>
        <dbReference type="Rhea" id="RHEA:13285"/>
        <dbReference type="ChEBI" id="CHEBI:15378"/>
        <dbReference type="ChEBI" id="CHEBI:29985"/>
        <dbReference type="ChEBI" id="CHEBI:30616"/>
        <dbReference type="ChEBI" id="CHEBI:35235"/>
        <dbReference type="ChEBI" id="CHEBI:43474"/>
        <dbReference type="ChEBI" id="CHEBI:58173"/>
        <dbReference type="ChEBI" id="CHEBI:456216"/>
        <dbReference type="EC" id="6.3.2.2"/>
    </reaction>
</comment>
<evidence type="ECO:0000313" key="8">
    <source>
        <dbReference type="Proteomes" id="UP000199301"/>
    </source>
</evidence>
<organism evidence="7 8">
    <name type="scientific">Actinopolyspora saharensis</name>
    <dbReference type="NCBI Taxonomy" id="995062"/>
    <lineage>
        <taxon>Bacteria</taxon>
        <taxon>Bacillati</taxon>
        <taxon>Actinomycetota</taxon>
        <taxon>Actinomycetes</taxon>
        <taxon>Actinopolysporales</taxon>
        <taxon>Actinopolysporaceae</taxon>
        <taxon>Actinopolyspora</taxon>
    </lineage>
</organism>
<dbReference type="Pfam" id="PF04107">
    <property type="entry name" value="GCS2"/>
    <property type="match status" value="1"/>
</dbReference>
<dbReference type="SUPFAM" id="SSF55931">
    <property type="entry name" value="Glutamine synthetase/guanido kinase"/>
    <property type="match status" value="1"/>
</dbReference>
<dbReference type="PANTHER" id="PTHR36510:SF1">
    <property type="entry name" value="GLUTAMATE--CYSTEINE LIGASE 2-RELATED"/>
    <property type="match status" value="1"/>
</dbReference>
<dbReference type="Proteomes" id="UP000199301">
    <property type="component" value="Unassembled WGS sequence"/>
</dbReference>
<feature type="region of interest" description="Disordered" evidence="6">
    <location>
        <begin position="15"/>
        <end position="43"/>
    </location>
</feature>
<evidence type="ECO:0000256" key="2">
    <source>
        <dbReference type="ARBA" id="ARBA00022741"/>
    </source>
</evidence>
<dbReference type="EMBL" id="FNKO01000001">
    <property type="protein sequence ID" value="SDQ24424.1"/>
    <property type="molecule type" value="Genomic_DNA"/>
</dbReference>
<dbReference type="OrthoDB" id="9803842at2"/>
<name>A0A1H0ZAJ8_9ACTN</name>
<comment type="function">
    <text evidence="5">ATP-dependent carboxylate-amine ligase which exhibits weak glutamate--cysteine ligase activity.</text>
</comment>
<dbReference type="GO" id="GO:0004357">
    <property type="term" value="F:glutamate-cysteine ligase activity"/>
    <property type="evidence" value="ECO:0007669"/>
    <property type="project" value="UniProtKB-EC"/>
</dbReference>
<sequence>MVEKHTLGVEEEFHLVDSTTGKPSESGPQMARERSGITGSGQVDPELLSSQVELSTPVCSELDELRSALVRLRNDLVETAGRRGERLVASGTYPDSHRSVITPKQRYEEMLARFGVVAREQVVCGCHIHVGVSDPDLAVAVMNRARPWMATLLALSANSPFWRGEDTNYDSYRAQIWWQWPSSGMPGICESYAEYVATTQQLVDVGVLQDRGMLYWDVRPSEHLATVEFRICDVVPRPEHTVMLAGLARALTARCVAEERHGTPLSRTTPELECAARWRAARSGLSGELVDPATARAHPAAEQVHRLLDYLDPTLEAYGDREAVRDQVTRLLRSGTSASRQRAAFRPRNSLHDVLEAATVVPTER</sequence>
<dbReference type="RefSeq" id="WP_092521316.1">
    <property type="nucleotide sequence ID" value="NZ_FNKO01000001.1"/>
</dbReference>
<keyword evidence="2 5" id="KW-0547">Nucleotide-binding</keyword>
<dbReference type="InterPro" id="IPR050141">
    <property type="entry name" value="GCL_type2/YbdK_subfam"/>
</dbReference>
<dbReference type="GO" id="GO:0005524">
    <property type="term" value="F:ATP binding"/>
    <property type="evidence" value="ECO:0007669"/>
    <property type="project" value="UniProtKB-KW"/>
</dbReference>
<evidence type="ECO:0000256" key="5">
    <source>
        <dbReference type="HAMAP-Rule" id="MF_01609"/>
    </source>
</evidence>
<dbReference type="STRING" id="995062.SAMN04489718_0935"/>
<evidence type="ECO:0000256" key="6">
    <source>
        <dbReference type="SAM" id="MobiDB-lite"/>
    </source>
</evidence>
<keyword evidence="3 5" id="KW-0067">ATP-binding</keyword>
<evidence type="ECO:0000256" key="4">
    <source>
        <dbReference type="ARBA" id="ARBA00048819"/>
    </source>
</evidence>
<feature type="compositionally biased region" description="Polar residues" evidence="6">
    <location>
        <begin position="17"/>
        <end position="27"/>
    </location>
</feature>
<evidence type="ECO:0000256" key="1">
    <source>
        <dbReference type="ARBA" id="ARBA00022598"/>
    </source>
</evidence>
<keyword evidence="8" id="KW-1185">Reference proteome</keyword>
<dbReference type="AlphaFoldDB" id="A0A1H0ZAJ8"/>
<proteinExistence type="inferred from homology"/>
<dbReference type="HAMAP" id="MF_01609">
    <property type="entry name" value="Glu_cys_ligase_2"/>
    <property type="match status" value="1"/>
</dbReference>
<gene>
    <name evidence="7" type="ORF">SAMN04489718_0935</name>
</gene>
<dbReference type="InterPro" id="IPR014746">
    <property type="entry name" value="Gln_synth/guanido_kin_cat_dom"/>
</dbReference>
<dbReference type="GO" id="GO:0042398">
    <property type="term" value="P:modified amino acid biosynthetic process"/>
    <property type="evidence" value="ECO:0007669"/>
    <property type="project" value="InterPro"/>
</dbReference>
<protein>
    <recommendedName>
        <fullName evidence="5">Putative glutamate--cysteine ligase 2</fullName>
        <ecNumber evidence="5">6.3.2.2</ecNumber>
    </recommendedName>
    <alternativeName>
        <fullName evidence="5">Gamma-glutamylcysteine synthetase 2</fullName>
        <shortName evidence="5">GCS 2</shortName>
        <shortName evidence="5">Gamma-GCS 2</shortName>
    </alternativeName>
</protein>
<dbReference type="PANTHER" id="PTHR36510">
    <property type="entry name" value="GLUTAMATE--CYSTEINE LIGASE 2-RELATED"/>
    <property type="match status" value="1"/>
</dbReference>
<dbReference type="NCBIfam" id="NF010041">
    <property type="entry name" value="PRK13517.1-1"/>
    <property type="match status" value="1"/>
</dbReference>
<dbReference type="InterPro" id="IPR006336">
    <property type="entry name" value="GCS2"/>
</dbReference>
<keyword evidence="1 5" id="KW-0436">Ligase</keyword>
<accession>A0A1H0ZAJ8</accession>
<evidence type="ECO:0000313" key="7">
    <source>
        <dbReference type="EMBL" id="SDQ24424.1"/>
    </source>
</evidence>
<comment type="similarity">
    <text evidence="5">Belongs to the glutamate--cysteine ligase type 2 family. YbdK subfamily.</text>
</comment>
<dbReference type="Gene3D" id="3.30.590.20">
    <property type="match status" value="1"/>
</dbReference>